<reference evidence="1" key="2">
    <citation type="submission" date="2013-09" db="EMBL/GenBank/DDBJ databases">
        <title>Draft genome sequence of Anaerotruncus colihominis(DSM 17241).</title>
        <authorList>
            <person name="Sudarsanam P."/>
            <person name="Ley R."/>
            <person name="Guruge J."/>
            <person name="Turnbaugh P.J."/>
            <person name="Mahowald M."/>
            <person name="Liep D."/>
            <person name="Gordon J."/>
        </authorList>
    </citation>
    <scope>NUCLEOTIDE SEQUENCE</scope>
    <source>
        <strain evidence="1">DSM 17241</strain>
    </source>
</reference>
<evidence type="ECO:0000313" key="1">
    <source>
        <dbReference type="EMBL" id="EDS12770.1"/>
    </source>
</evidence>
<proteinExistence type="predicted"/>
<accession>B0P6E5</accession>
<gene>
    <name evidence="1" type="ORF">ANACOL_00321</name>
</gene>
<dbReference type="HOGENOM" id="CLU_3003925_0_0_9"/>
<sequence>MVDKTFFTLESAAHSVRLTYKDDLIPVRPVLKTAYDLAAFCIAAAACRVLIKVSAR</sequence>
<comment type="caution">
    <text evidence="1">The sequence shown here is derived from an EMBL/GenBank/DDBJ whole genome shotgun (WGS) entry which is preliminary data.</text>
</comment>
<dbReference type="Proteomes" id="UP000003803">
    <property type="component" value="Unassembled WGS sequence"/>
</dbReference>
<dbReference type="EMBL" id="ABGD02000005">
    <property type="protein sequence ID" value="EDS12770.1"/>
    <property type="molecule type" value="Genomic_DNA"/>
</dbReference>
<evidence type="ECO:0000313" key="2">
    <source>
        <dbReference type="Proteomes" id="UP000003803"/>
    </source>
</evidence>
<organism evidence="1 2">
    <name type="scientific">Anaerotruncus colihominis DSM 17241</name>
    <dbReference type="NCBI Taxonomy" id="445972"/>
    <lineage>
        <taxon>Bacteria</taxon>
        <taxon>Bacillati</taxon>
        <taxon>Bacillota</taxon>
        <taxon>Clostridia</taxon>
        <taxon>Eubacteriales</taxon>
        <taxon>Oscillospiraceae</taxon>
        <taxon>Anaerotruncus</taxon>
    </lineage>
</organism>
<dbReference type="AlphaFoldDB" id="B0P6E5"/>
<protein>
    <submittedName>
        <fullName evidence="1">Uncharacterized protein</fullName>
    </submittedName>
</protein>
<name>B0P6E5_9FIRM</name>
<reference evidence="1" key="1">
    <citation type="submission" date="2007-11" db="EMBL/GenBank/DDBJ databases">
        <authorList>
            <person name="Fulton L."/>
            <person name="Clifton S."/>
            <person name="Fulton B."/>
            <person name="Xu J."/>
            <person name="Minx P."/>
            <person name="Pepin K.H."/>
            <person name="Johnson M."/>
            <person name="Thiruvilangam P."/>
            <person name="Bhonagiri V."/>
            <person name="Nash W.E."/>
            <person name="Mardis E.R."/>
            <person name="Wilson R.K."/>
        </authorList>
    </citation>
    <scope>NUCLEOTIDE SEQUENCE [LARGE SCALE GENOMIC DNA]</scope>
    <source>
        <strain evidence="1">DSM 17241</strain>
    </source>
</reference>
<keyword evidence="2" id="KW-1185">Reference proteome</keyword>